<gene>
    <name evidence="1" type="ORF">B456_013G243300</name>
</gene>
<dbReference type="EMBL" id="CM001752">
    <property type="protein sequence ID" value="KJB83360.1"/>
    <property type="molecule type" value="Genomic_DNA"/>
</dbReference>
<dbReference type="OMA" id="SKPHVIE"/>
<dbReference type="Gramene" id="KJB83359">
    <property type="protein sequence ID" value="KJB83359"/>
    <property type="gene ID" value="B456_013G243300"/>
</dbReference>
<dbReference type="PANTHER" id="PTHR33972:SF2">
    <property type="entry name" value="OS04G0606700 PROTEIN"/>
    <property type="match status" value="1"/>
</dbReference>
<keyword evidence="2" id="KW-1185">Reference proteome</keyword>
<dbReference type="Proteomes" id="UP000032304">
    <property type="component" value="Chromosome 13"/>
</dbReference>
<dbReference type="eggNOG" id="ENOG502S181">
    <property type="taxonomic scope" value="Eukaryota"/>
</dbReference>
<organism evidence="1 2">
    <name type="scientific">Gossypium raimondii</name>
    <name type="common">Peruvian cotton</name>
    <name type="synonym">Gossypium klotzschianum subsp. raimondii</name>
    <dbReference type="NCBI Taxonomy" id="29730"/>
    <lineage>
        <taxon>Eukaryota</taxon>
        <taxon>Viridiplantae</taxon>
        <taxon>Streptophyta</taxon>
        <taxon>Embryophyta</taxon>
        <taxon>Tracheophyta</taxon>
        <taxon>Spermatophyta</taxon>
        <taxon>Magnoliopsida</taxon>
        <taxon>eudicotyledons</taxon>
        <taxon>Gunneridae</taxon>
        <taxon>Pentapetalae</taxon>
        <taxon>rosids</taxon>
        <taxon>malvids</taxon>
        <taxon>Malvales</taxon>
        <taxon>Malvaceae</taxon>
        <taxon>Malvoideae</taxon>
        <taxon>Gossypium</taxon>
    </lineage>
</organism>
<dbReference type="STRING" id="29730.A0A0D2W937"/>
<evidence type="ECO:0000313" key="2">
    <source>
        <dbReference type="Proteomes" id="UP000032304"/>
    </source>
</evidence>
<accession>A0A0D2W937</accession>
<dbReference type="AlphaFoldDB" id="A0A0D2W937"/>
<dbReference type="EMBL" id="CM001752">
    <property type="protein sequence ID" value="KJB83359.1"/>
    <property type="molecule type" value="Genomic_DNA"/>
</dbReference>
<dbReference type="Gramene" id="KJB83360">
    <property type="protein sequence ID" value="KJB83360"/>
    <property type="gene ID" value="B456_013G243300"/>
</dbReference>
<protein>
    <submittedName>
        <fullName evidence="1">Uncharacterized protein</fullName>
    </submittedName>
</protein>
<evidence type="ECO:0000313" key="1">
    <source>
        <dbReference type="EMBL" id="KJB83360.1"/>
    </source>
</evidence>
<dbReference type="PANTHER" id="PTHR33972">
    <property type="entry name" value="EXPRESSED PROTEIN"/>
    <property type="match status" value="1"/>
</dbReference>
<sequence length="223" mass="25163">MLLGMPLVLEVTTLIGKSDEIRKDHPTETDMVKRTKVLIKQKKIPNSIENVPNAAAPNPKQRKEKGMARMLPKTLLLRHSIFHHHSSFLRRFSTKAELYEIDLDSASSSASAVNKMEEIIHSIIVQKSTPDWLPFLPGSSFWVPLPRQGSKRVSDFMDQLTNQLTPDEYLSLTTGRGWPCVNFFVSDGHYTDVTSMDVELKFPEQEEGEVKVEILIGSGDKTS</sequence>
<proteinExistence type="predicted"/>
<reference evidence="1 2" key="1">
    <citation type="journal article" date="2012" name="Nature">
        <title>Repeated polyploidization of Gossypium genomes and the evolution of spinnable cotton fibres.</title>
        <authorList>
            <person name="Paterson A.H."/>
            <person name="Wendel J.F."/>
            <person name="Gundlach H."/>
            <person name="Guo H."/>
            <person name="Jenkins J."/>
            <person name="Jin D."/>
            <person name="Llewellyn D."/>
            <person name="Showmaker K.C."/>
            <person name="Shu S."/>
            <person name="Udall J."/>
            <person name="Yoo M.J."/>
            <person name="Byers R."/>
            <person name="Chen W."/>
            <person name="Doron-Faigenboim A."/>
            <person name="Duke M.V."/>
            <person name="Gong L."/>
            <person name="Grimwood J."/>
            <person name="Grover C."/>
            <person name="Grupp K."/>
            <person name="Hu G."/>
            <person name="Lee T.H."/>
            <person name="Li J."/>
            <person name="Lin L."/>
            <person name="Liu T."/>
            <person name="Marler B.S."/>
            <person name="Page J.T."/>
            <person name="Roberts A.W."/>
            <person name="Romanel E."/>
            <person name="Sanders W.S."/>
            <person name="Szadkowski E."/>
            <person name="Tan X."/>
            <person name="Tang H."/>
            <person name="Xu C."/>
            <person name="Wang J."/>
            <person name="Wang Z."/>
            <person name="Zhang D."/>
            <person name="Zhang L."/>
            <person name="Ashrafi H."/>
            <person name="Bedon F."/>
            <person name="Bowers J.E."/>
            <person name="Brubaker C.L."/>
            <person name="Chee P.W."/>
            <person name="Das S."/>
            <person name="Gingle A.R."/>
            <person name="Haigler C.H."/>
            <person name="Harker D."/>
            <person name="Hoffmann L.V."/>
            <person name="Hovav R."/>
            <person name="Jones D.C."/>
            <person name="Lemke C."/>
            <person name="Mansoor S."/>
            <person name="ur Rahman M."/>
            <person name="Rainville L.N."/>
            <person name="Rambani A."/>
            <person name="Reddy U.K."/>
            <person name="Rong J.K."/>
            <person name="Saranga Y."/>
            <person name="Scheffler B.E."/>
            <person name="Scheffler J.A."/>
            <person name="Stelly D.M."/>
            <person name="Triplett B.A."/>
            <person name="Van Deynze A."/>
            <person name="Vaslin M.F."/>
            <person name="Waghmare V.N."/>
            <person name="Walford S.A."/>
            <person name="Wright R.J."/>
            <person name="Zaki E.A."/>
            <person name="Zhang T."/>
            <person name="Dennis E.S."/>
            <person name="Mayer K.F."/>
            <person name="Peterson D.G."/>
            <person name="Rokhsar D.S."/>
            <person name="Wang X."/>
            <person name="Schmutz J."/>
        </authorList>
    </citation>
    <scope>NUCLEOTIDE SEQUENCE [LARGE SCALE GENOMIC DNA]</scope>
</reference>
<name>A0A0D2W937_GOSRA</name>